<dbReference type="OrthoDB" id="1750100at2759"/>
<feature type="region of interest" description="Disordered" evidence="7">
    <location>
        <begin position="62"/>
        <end position="157"/>
    </location>
</feature>
<dbReference type="GO" id="GO:0005737">
    <property type="term" value="C:cytoplasm"/>
    <property type="evidence" value="ECO:0007669"/>
    <property type="project" value="UniProtKB-SubCell"/>
</dbReference>
<evidence type="ECO:0000256" key="6">
    <source>
        <dbReference type="ARBA" id="ARBA00024199"/>
    </source>
</evidence>
<dbReference type="EMBL" id="BJWL01000004">
    <property type="protein sequence ID" value="GFY85735.1"/>
    <property type="molecule type" value="Genomic_DNA"/>
</dbReference>
<evidence type="ECO:0000256" key="5">
    <source>
        <dbReference type="ARBA" id="ARBA00023242"/>
    </source>
</evidence>
<accession>A0A7J0EGX0</accession>
<comment type="similarity">
    <text evidence="6">Belongs to the SOFL plant protein family.</text>
</comment>
<evidence type="ECO:0000256" key="3">
    <source>
        <dbReference type="ARBA" id="ARBA00022712"/>
    </source>
</evidence>
<dbReference type="PANTHER" id="PTHR33347">
    <property type="entry name" value="OSJNBA0091C07.3 PROTEIN"/>
    <property type="match status" value="1"/>
</dbReference>
<dbReference type="GO" id="GO:0009736">
    <property type="term" value="P:cytokinin-activated signaling pathway"/>
    <property type="evidence" value="ECO:0007669"/>
    <property type="project" value="UniProtKB-KW"/>
</dbReference>
<gene>
    <name evidence="8" type="ORF">Acr_04g0004730</name>
</gene>
<evidence type="ECO:0000256" key="7">
    <source>
        <dbReference type="SAM" id="MobiDB-lite"/>
    </source>
</evidence>
<comment type="subcellular location">
    <subcellularLocation>
        <location evidence="1">Cytoplasm</location>
    </subcellularLocation>
</comment>
<evidence type="ECO:0000256" key="1">
    <source>
        <dbReference type="ARBA" id="ARBA00004496"/>
    </source>
</evidence>
<comment type="caution">
    <text evidence="8">The sequence shown here is derived from an EMBL/GenBank/DDBJ whole genome shotgun (WGS) entry which is preliminary data.</text>
</comment>
<evidence type="ECO:0000313" key="8">
    <source>
        <dbReference type="EMBL" id="GFY85735.1"/>
    </source>
</evidence>
<keyword evidence="9" id="KW-1185">Reference proteome</keyword>
<feature type="compositionally biased region" description="Basic and acidic residues" evidence="7">
    <location>
        <begin position="114"/>
        <end position="144"/>
    </location>
</feature>
<reference evidence="8 9" key="1">
    <citation type="submission" date="2019-07" db="EMBL/GenBank/DDBJ databases">
        <title>De Novo Assembly of kiwifruit Actinidia rufa.</title>
        <authorList>
            <person name="Sugita-Konishi S."/>
            <person name="Sato K."/>
            <person name="Mori E."/>
            <person name="Abe Y."/>
            <person name="Kisaki G."/>
            <person name="Hamano K."/>
            <person name="Suezawa K."/>
            <person name="Otani M."/>
            <person name="Fukuda T."/>
            <person name="Manabe T."/>
            <person name="Gomi K."/>
            <person name="Tabuchi M."/>
            <person name="Akimitsu K."/>
            <person name="Kataoka I."/>
        </authorList>
    </citation>
    <scope>NUCLEOTIDE SEQUENCE [LARGE SCALE GENOMIC DNA]</scope>
    <source>
        <strain evidence="9">cv. Fuchu</strain>
    </source>
</reference>
<keyword evidence="4" id="KW-0932">Cytokinin signaling pathway</keyword>
<organism evidence="8 9">
    <name type="scientific">Actinidia rufa</name>
    <dbReference type="NCBI Taxonomy" id="165716"/>
    <lineage>
        <taxon>Eukaryota</taxon>
        <taxon>Viridiplantae</taxon>
        <taxon>Streptophyta</taxon>
        <taxon>Embryophyta</taxon>
        <taxon>Tracheophyta</taxon>
        <taxon>Spermatophyta</taxon>
        <taxon>Magnoliopsida</taxon>
        <taxon>eudicotyledons</taxon>
        <taxon>Gunneridae</taxon>
        <taxon>Pentapetalae</taxon>
        <taxon>asterids</taxon>
        <taxon>Ericales</taxon>
        <taxon>Actinidiaceae</taxon>
        <taxon>Actinidia</taxon>
    </lineage>
</organism>
<dbReference type="GO" id="GO:0009691">
    <property type="term" value="P:cytokinin biosynthetic process"/>
    <property type="evidence" value="ECO:0007669"/>
    <property type="project" value="UniProtKB-KW"/>
</dbReference>
<dbReference type="Proteomes" id="UP000585474">
    <property type="component" value="Unassembled WGS sequence"/>
</dbReference>
<evidence type="ECO:0000313" key="9">
    <source>
        <dbReference type="Proteomes" id="UP000585474"/>
    </source>
</evidence>
<dbReference type="PANTHER" id="PTHR33347:SF31">
    <property type="entry name" value="PROTEIN SOB FIVE-LIKE 1"/>
    <property type="match status" value="1"/>
</dbReference>
<evidence type="ECO:0000256" key="4">
    <source>
        <dbReference type="ARBA" id="ARBA00022864"/>
    </source>
</evidence>
<proteinExistence type="inferred from homology"/>
<protein>
    <submittedName>
        <fullName evidence="8">Uncharacterized protein</fullName>
    </submittedName>
</protein>
<evidence type="ECO:0000256" key="2">
    <source>
        <dbReference type="ARBA" id="ARBA00022490"/>
    </source>
</evidence>
<dbReference type="InterPro" id="IPR044670">
    <property type="entry name" value="SOFL"/>
</dbReference>
<sequence>MCGIPNKKLSVKKVEGLREEGTAALLKWSFQMGFLVYSMESSHVFGVAEECHSSESGWTMYIGSPIHTDDDDDEDDGVYDDDQSVMPADDDHDSDDSMASDASSGPSHRGNSWQEKRKVDKDDDGKKAKESKEKNGNARRKQEKEEESVFTAKGANEYSDKVRKNSWFGKRK</sequence>
<dbReference type="AlphaFoldDB" id="A0A7J0EGX0"/>
<feature type="compositionally biased region" description="Acidic residues" evidence="7">
    <location>
        <begin position="69"/>
        <end position="98"/>
    </location>
</feature>
<keyword evidence="5" id="KW-0539">Nucleus</keyword>
<name>A0A7J0EGX0_9ERIC</name>
<keyword evidence="2" id="KW-0963">Cytoplasm</keyword>
<keyword evidence="3" id="KW-0203">Cytokinin biosynthesis</keyword>